<dbReference type="Pfam" id="PF14310">
    <property type="entry name" value="Fn3-like"/>
    <property type="match status" value="1"/>
</dbReference>
<dbReference type="Gene3D" id="3.20.20.300">
    <property type="entry name" value="Glycoside hydrolase, family 3, N-terminal domain"/>
    <property type="match status" value="1"/>
</dbReference>
<dbReference type="PRINTS" id="PR00133">
    <property type="entry name" value="GLHYDRLASE3"/>
</dbReference>
<keyword evidence="2 5" id="KW-0732">Signal</keyword>
<dbReference type="GO" id="GO:0046556">
    <property type="term" value="F:alpha-L-arabinofuranosidase activity"/>
    <property type="evidence" value="ECO:0007669"/>
    <property type="project" value="TreeGrafter"/>
</dbReference>
<proteinExistence type="inferred from homology"/>
<name>A0A6M4MEW7_9ALTE</name>
<keyword evidence="3" id="KW-0378">Hydrolase</keyword>
<reference evidence="7 8" key="2">
    <citation type="submission" date="2020-04" db="EMBL/GenBank/DDBJ databases">
        <title>Complete genome sequence of Alteromonas pelagimontana 5.12T.</title>
        <authorList>
            <person name="Sinha R.K."/>
            <person name="Krishnan K.P."/>
            <person name="Kurian J.P."/>
        </authorList>
    </citation>
    <scope>NUCLEOTIDE SEQUENCE [LARGE SCALE GENOMIC DNA]</scope>
    <source>
        <strain evidence="7 8">5.12</strain>
    </source>
</reference>
<evidence type="ECO:0000256" key="2">
    <source>
        <dbReference type="ARBA" id="ARBA00022729"/>
    </source>
</evidence>
<evidence type="ECO:0000313" key="8">
    <source>
        <dbReference type="Proteomes" id="UP000219285"/>
    </source>
</evidence>
<accession>A0A6M4MEW7</accession>
<sequence>MKKTVISLVVALSLTACAGSSSQQTNTQEAAPAYKNTELDMQTRVKDLVSRMTINEKISQMYNDTPAIPRLDVPAYDYWNEALHGVARAGNATVFPQAIGMAAMWDKDLMLDIATAISDEGRAKHHFFADNDVRYRYTGLTYWSPNINIFRDPRWGRGQETYGEDPFLTGELGVQFIHGLQGDDAKYLKSAATAKHFAVHNGPEISRHSDNYVVSDKDLYETYLPAFEKAVVDGDVEAVMCAYNRVNGMPACGSDMLLKEILRGKYQFDGHVMSDCGAIADFYDPDAHNVVKAPAAAAAWAVTSGTDLNCGTGRLSTFASLNFALEKGLISEELIDQAVERLFMTRFKLGMFDDAAAVPYSDIPMSVVGSEQHLALAQKASEQALVLLKNDGLLPLKKGVKVAVIGPNANNVDVLLGNYNGLPIKAVTPLEGIQQYLGKENVTYAPGSPIIEDIYGHGQVLDEKVLFHKTGDGGLAPGLVGKYYAVERSPVTDFTRLSFEGIINGDPKVTRIDKALDFYFEKSPVDDSVLGDFAVVWQGTLVPETSGQYRFSDDADVSIDGKTIDSAVQLEAGKSYAIKVSKIFADDRISNTSSIMRQQFTLQWVNESENLLQNALDTARSADVLLVMAGISPRIEGEEMPVKLDGFNYGDRTDIDLPEVQKELLKALHSTGKPVVLVNFSGSAMALNWSDKNLNAIVQAFYPGEATGTALARILWGEANPSGRLPVTFYKNIEGFADFDDYAMENRTYRYFGGDVLYPFGYGLSYSDFNYSSLALPKTLTSGDELTVSVDVTNTSGRAGDEVTQLYLRMPDAPVRVPNVALKGFSRTTLQAGETRTVSITIPADELTYIDNSGEKQPYKGRLEVSVGEGQPQYADTQSVQKGVITLQ</sequence>
<reference evidence="8" key="1">
    <citation type="submission" date="2014-12" db="EMBL/GenBank/DDBJ databases">
        <title>Complete genome sequence of a multi-drug resistant Klebsiella pneumoniae.</title>
        <authorList>
            <person name="Hua X."/>
            <person name="Chen Q."/>
            <person name="Li X."/>
            <person name="Feng Y."/>
            <person name="Ruan Z."/>
            <person name="Yu Y."/>
        </authorList>
    </citation>
    <scope>NUCLEOTIDE SEQUENCE [LARGE SCALE GENOMIC DNA]</scope>
    <source>
        <strain evidence="8">5.12</strain>
    </source>
</reference>
<dbReference type="SMART" id="SM01217">
    <property type="entry name" value="Fn3_like"/>
    <property type="match status" value="1"/>
</dbReference>
<dbReference type="EMBL" id="CP052766">
    <property type="protein sequence ID" value="QJR81145.1"/>
    <property type="molecule type" value="Genomic_DNA"/>
</dbReference>
<dbReference type="GO" id="GO:0045493">
    <property type="term" value="P:xylan catabolic process"/>
    <property type="evidence" value="ECO:0007669"/>
    <property type="project" value="InterPro"/>
</dbReference>
<dbReference type="InterPro" id="IPR036881">
    <property type="entry name" value="Glyco_hydro_3_C_sf"/>
</dbReference>
<dbReference type="GO" id="GO:0031222">
    <property type="term" value="P:arabinan catabolic process"/>
    <property type="evidence" value="ECO:0007669"/>
    <property type="project" value="TreeGrafter"/>
</dbReference>
<organism evidence="7 8">
    <name type="scientific">Alteromonas pelagimontana</name>
    <dbReference type="NCBI Taxonomy" id="1858656"/>
    <lineage>
        <taxon>Bacteria</taxon>
        <taxon>Pseudomonadati</taxon>
        <taxon>Pseudomonadota</taxon>
        <taxon>Gammaproteobacteria</taxon>
        <taxon>Alteromonadales</taxon>
        <taxon>Alteromonadaceae</taxon>
        <taxon>Alteromonas/Salinimonas group</taxon>
        <taxon>Alteromonas</taxon>
    </lineage>
</organism>
<comment type="similarity">
    <text evidence="1">Belongs to the glycosyl hydrolase 3 family.</text>
</comment>
<dbReference type="RefSeq" id="WP_097349098.1">
    <property type="nucleotide sequence ID" value="NZ_CP052766.1"/>
</dbReference>
<feature type="compositionally biased region" description="Polar residues" evidence="4">
    <location>
        <begin position="874"/>
        <end position="888"/>
    </location>
</feature>
<dbReference type="InterPro" id="IPR017853">
    <property type="entry name" value="GH"/>
</dbReference>
<dbReference type="Pfam" id="PF00933">
    <property type="entry name" value="Glyco_hydro_3"/>
    <property type="match status" value="1"/>
</dbReference>
<evidence type="ECO:0000259" key="6">
    <source>
        <dbReference type="SMART" id="SM01217"/>
    </source>
</evidence>
<feature type="signal peptide" evidence="5">
    <location>
        <begin position="1"/>
        <end position="18"/>
    </location>
</feature>
<feature type="region of interest" description="Disordered" evidence="4">
    <location>
        <begin position="868"/>
        <end position="888"/>
    </location>
</feature>
<gene>
    <name evidence="7" type="ORF">CA267_010320</name>
</gene>
<feature type="chain" id="PRO_5028898517" evidence="5">
    <location>
        <begin position="19"/>
        <end position="888"/>
    </location>
</feature>
<dbReference type="InterPro" id="IPR001764">
    <property type="entry name" value="Glyco_hydro_3_N"/>
</dbReference>
<dbReference type="PANTHER" id="PTHR42721">
    <property type="entry name" value="SUGAR HYDROLASE-RELATED"/>
    <property type="match status" value="1"/>
</dbReference>
<feature type="domain" description="Fibronectin type III-like" evidence="6">
    <location>
        <begin position="802"/>
        <end position="871"/>
    </location>
</feature>
<evidence type="ECO:0000256" key="5">
    <source>
        <dbReference type="SAM" id="SignalP"/>
    </source>
</evidence>
<dbReference type="OrthoDB" id="9781691at2"/>
<dbReference type="Gene3D" id="3.40.50.1700">
    <property type="entry name" value="Glycoside hydrolase family 3 C-terminal domain"/>
    <property type="match status" value="2"/>
</dbReference>
<keyword evidence="8" id="KW-1185">Reference proteome</keyword>
<dbReference type="Pfam" id="PF01915">
    <property type="entry name" value="Glyco_hydro_3_C"/>
    <property type="match status" value="1"/>
</dbReference>
<evidence type="ECO:0000256" key="4">
    <source>
        <dbReference type="SAM" id="MobiDB-lite"/>
    </source>
</evidence>
<evidence type="ECO:0000256" key="1">
    <source>
        <dbReference type="ARBA" id="ARBA00005336"/>
    </source>
</evidence>
<dbReference type="Proteomes" id="UP000219285">
    <property type="component" value="Chromosome"/>
</dbReference>
<dbReference type="GO" id="GO:0009044">
    <property type="term" value="F:xylan 1,4-beta-xylosidase activity"/>
    <property type="evidence" value="ECO:0007669"/>
    <property type="project" value="InterPro"/>
</dbReference>
<dbReference type="AlphaFoldDB" id="A0A6M4MEW7"/>
<dbReference type="InterPro" id="IPR044993">
    <property type="entry name" value="BXL"/>
</dbReference>
<dbReference type="SUPFAM" id="SSF52279">
    <property type="entry name" value="Beta-D-glucan exohydrolase, C-terminal domain"/>
    <property type="match status" value="1"/>
</dbReference>
<dbReference type="PANTHER" id="PTHR42721:SF3">
    <property type="entry name" value="BETA-D-XYLOSIDASE 5-RELATED"/>
    <property type="match status" value="1"/>
</dbReference>
<dbReference type="InterPro" id="IPR011658">
    <property type="entry name" value="PA14_dom"/>
</dbReference>
<evidence type="ECO:0000313" key="7">
    <source>
        <dbReference type="EMBL" id="QJR81145.1"/>
    </source>
</evidence>
<protein>
    <submittedName>
        <fullName evidence="7">Beta-glucosidase</fullName>
    </submittedName>
</protein>
<dbReference type="Gene3D" id="2.60.40.10">
    <property type="entry name" value="Immunoglobulins"/>
    <property type="match status" value="1"/>
</dbReference>
<dbReference type="InterPro" id="IPR036962">
    <property type="entry name" value="Glyco_hydro_3_N_sf"/>
</dbReference>
<dbReference type="SUPFAM" id="SSF51445">
    <property type="entry name" value="(Trans)glycosidases"/>
    <property type="match status" value="1"/>
</dbReference>
<dbReference type="SUPFAM" id="SSF56988">
    <property type="entry name" value="Anthrax protective antigen"/>
    <property type="match status" value="1"/>
</dbReference>
<dbReference type="InterPro" id="IPR013783">
    <property type="entry name" value="Ig-like_fold"/>
</dbReference>
<dbReference type="InterPro" id="IPR002772">
    <property type="entry name" value="Glyco_hydro_3_C"/>
</dbReference>
<dbReference type="PROSITE" id="PS51257">
    <property type="entry name" value="PROKAR_LIPOPROTEIN"/>
    <property type="match status" value="1"/>
</dbReference>
<dbReference type="Pfam" id="PF07691">
    <property type="entry name" value="PA14"/>
    <property type="match status" value="1"/>
</dbReference>
<dbReference type="KEGG" id="apel:CA267_010320"/>
<dbReference type="InterPro" id="IPR026891">
    <property type="entry name" value="Fn3-like"/>
</dbReference>
<evidence type="ECO:0000256" key="3">
    <source>
        <dbReference type="ARBA" id="ARBA00022801"/>
    </source>
</evidence>